<comment type="similarity">
    <text evidence="1">Belongs to the class-A beta-lactamase family.</text>
</comment>
<keyword evidence="2" id="KW-0378">Hydrolase</keyword>
<dbReference type="Gene3D" id="3.40.710.10">
    <property type="entry name" value="DD-peptidase/beta-lactamase superfamily"/>
    <property type="match status" value="1"/>
</dbReference>
<feature type="domain" description="Beta-lactamase-related" evidence="3">
    <location>
        <begin position="18"/>
        <end position="375"/>
    </location>
</feature>
<gene>
    <name evidence="4" type="ORF">L207DRAFT_640219</name>
</gene>
<evidence type="ECO:0000313" key="5">
    <source>
        <dbReference type="Proteomes" id="UP000235786"/>
    </source>
</evidence>
<evidence type="ECO:0000259" key="3">
    <source>
        <dbReference type="Pfam" id="PF00144"/>
    </source>
</evidence>
<dbReference type="AlphaFoldDB" id="A0A2J6R1Q3"/>
<evidence type="ECO:0000313" key="4">
    <source>
        <dbReference type="EMBL" id="PMD32446.1"/>
    </source>
</evidence>
<dbReference type="STRING" id="1149755.A0A2J6R1Q3"/>
<sequence>MDTFEKKLAEATSYPNPQVLGVIATVIDRSGQPLYHHTSGSQCLTPSSPPINPNSTFVLGSAGKFITHIAALQLVERGLLTLDSPVSDHLIELQDLQILRKSSSGEFQLTPAKKEITLRHLLSQTSGLTDEDHPLVKEWREKRGENDTLVHGQWASYHPEFLKEAPKAGTFKTPLVFEPGEGWCYGANIEWIGALISRVLERPLGRVIQEEIFAKLGMRSSTYSPGEREDVRERVLRMVERKGEALVEGEGMLYGLVMSVPDLCTLFGDLMGESQLLGRESLELFFEGQLVDSGRARKCLRGDTENYAAPAGIPSGMKEVPVNYSLGALVVDGKLPLSDIPKGTLTWNGMPNFIWAVHREKGLGMIFATQLLPVDDEKTVELAMEFFRGAWGRFG</sequence>
<evidence type="ECO:0000256" key="2">
    <source>
        <dbReference type="ARBA" id="ARBA00022801"/>
    </source>
</evidence>
<dbReference type="InterPro" id="IPR050789">
    <property type="entry name" value="Diverse_Enzym_Activities"/>
</dbReference>
<keyword evidence="5" id="KW-1185">Reference proteome</keyword>
<dbReference type="PANTHER" id="PTHR43283">
    <property type="entry name" value="BETA-LACTAMASE-RELATED"/>
    <property type="match status" value="1"/>
</dbReference>
<dbReference type="Proteomes" id="UP000235786">
    <property type="component" value="Unassembled WGS sequence"/>
</dbReference>
<dbReference type="PANTHER" id="PTHR43283:SF17">
    <property type="entry name" value="(LOVD), PUTATIVE (AFU_ORTHOLOGUE AFUA_5G00920)-RELATED"/>
    <property type="match status" value="1"/>
</dbReference>
<dbReference type="InterPro" id="IPR012338">
    <property type="entry name" value="Beta-lactam/transpept-like"/>
</dbReference>
<protein>
    <submittedName>
        <fullName evidence="4">Beta-lactamase/transpeptidase-like protein</fullName>
    </submittedName>
</protein>
<dbReference type="EMBL" id="KZ613959">
    <property type="protein sequence ID" value="PMD32446.1"/>
    <property type="molecule type" value="Genomic_DNA"/>
</dbReference>
<proteinExistence type="inferred from homology"/>
<accession>A0A2J6R1Q3</accession>
<organism evidence="4 5">
    <name type="scientific">Hyaloscypha variabilis (strain UAMH 11265 / GT02V1 / F)</name>
    <name type="common">Meliniomyces variabilis</name>
    <dbReference type="NCBI Taxonomy" id="1149755"/>
    <lineage>
        <taxon>Eukaryota</taxon>
        <taxon>Fungi</taxon>
        <taxon>Dikarya</taxon>
        <taxon>Ascomycota</taxon>
        <taxon>Pezizomycotina</taxon>
        <taxon>Leotiomycetes</taxon>
        <taxon>Helotiales</taxon>
        <taxon>Hyaloscyphaceae</taxon>
        <taxon>Hyaloscypha</taxon>
        <taxon>Hyaloscypha variabilis</taxon>
    </lineage>
</organism>
<evidence type="ECO:0000256" key="1">
    <source>
        <dbReference type="ARBA" id="ARBA00009009"/>
    </source>
</evidence>
<dbReference type="GO" id="GO:0016787">
    <property type="term" value="F:hydrolase activity"/>
    <property type="evidence" value="ECO:0007669"/>
    <property type="project" value="UniProtKB-KW"/>
</dbReference>
<reference evidence="4 5" key="1">
    <citation type="submission" date="2016-04" db="EMBL/GenBank/DDBJ databases">
        <title>A degradative enzymes factory behind the ericoid mycorrhizal symbiosis.</title>
        <authorList>
            <consortium name="DOE Joint Genome Institute"/>
            <person name="Martino E."/>
            <person name="Morin E."/>
            <person name="Grelet G."/>
            <person name="Kuo A."/>
            <person name="Kohler A."/>
            <person name="Daghino S."/>
            <person name="Barry K."/>
            <person name="Choi C."/>
            <person name="Cichocki N."/>
            <person name="Clum A."/>
            <person name="Copeland A."/>
            <person name="Hainaut M."/>
            <person name="Haridas S."/>
            <person name="Labutti K."/>
            <person name="Lindquist E."/>
            <person name="Lipzen A."/>
            <person name="Khouja H.-R."/>
            <person name="Murat C."/>
            <person name="Ohm R."/>
            <person name="Olson A."/>
            <person name="Spatafora J."/>
            <person name="Veneault-Fourrey C."/>
            <person name="Henrissat B."/>
            <person name="Grigoriev I."/>
            <person name="Martin F."/>
            <person name="Perotto S."/>
        </authorList>
    </citation>
    <scope>NUCLEOTIDE SEQUENCE [LARGE SCALE GENOMIC DNA]</scope>
    <source>
        <strain evidence="4 5">F</strain>
    </source>
</reference>
<dbReference type="InterPro" id="IPR001466">
    <property type="entry name" value="Beta-lactam-related"/>
</dbReference>
<dbReference type="Pfam" id="PF00144">
    <property type="entry name" value="Beta-lactamase"/>
    <property type="match status" value="1"/>
</dbReference>
<dbReference type="SUPFAM" id="SSF56601">
    <property type="entry name" value="beta-lactamase/transpeptidase-like"/>
    <property type="match status" value="1"/>
</dbReference>
<name>A0A2J6R1Q3_HYAVF</name>
<dbReference type="OrthoDB" id="428260at2759"/>